<dbReference type="GO" id="GO:0005506">
    <property type="term" value="F:iron ion binding"/>
    <property type="evidence" value="ECO:0007669"/>
    <property type="project" value="UniProtKB-UniRule"/>
</dbReference>
<comment type="function">
    <text evidence="7">Catalyzes the hydrolytic cleavage of the carbon-nitrogen bond in imidazolone-5-propanoate to yield N-formimidoyl-L-glutamate. It is the third step in the universal histidine degradation pathway.</text>
</comment>
<keyword evidence="5 7" id="KW-0862">Zinc</keyword>
<evidence type="ECO:0000256" key="2">
    <source>
        <dbReference type="ARBA" id="ARBA00022723"/>
    </source>
</evidence>
<name>A0AAW5K728_9BACT</name>
<reference evidence="9 10" key="1">
    <citation type="submission" date="2022-06" db="EMBL/GenBank/DDBJ databases">
        <title>Isolation of gut microbiota from human fecal samples.</title>
        <authorList>
            <person name="Pamer E.G."/>
            <person name="Barat B."/>
            <person name="Waligurski E."/>
            <person name="Medina S."/>
            <person name="Paddock L."/>
            <person name="Mostad J."/>
        </authorList>
    </citation>
    <scope>NUCLEOTIDE SEQUENCE [LARGE SCALE GENOMIC DNA]</scope>
    <source>
        <strain evidence="9 10">DFI.9.90</strain>
    </source>
</reference>
<dbReference type="InterPro" id="IPR005920">
    <property type="entry name" value="HutI"/>
</dbReference>
<accession>A0AAW5K728</accession>
<dbReference type="SUPFAM" id="SSF51338">
    <property type="entry name" value="Composite domain of metallo-dependent hydrolases"/>
    <property type="match status" value="1"/>
</dbReference>
<feature type="binding site" evidence="7">
    <location>
        <position position="81"/>
    </location>
    <ligand>
        <name>Zn(2+)</name>
        <dbReference type="ChEBI" id="CHEBI:29105"/>
    </ligand>
</feature>
<dbReference type="EMBL" id="JANFYT010000051">
    <property type="protein sequence ID" value="MCQ4815679.1"/>
    <property type="molecule type" value="Genomic_DNA"/>
</dbReference>
<comment type="subcellular location">
    <subcellularLocation>
        <location evidence="7">Cytoplasm</location>
    </subcellularLocation>
</comment>
<keyword evidence="3 7" id="KW-0378">Hydrolase</keyword>
<dbReference type="SUPFAM" id="SSF51556">
    <property type="entry name" value="Metallo-dependent hydrolases"/>
    <property type="match status" value="1"/>
</dbReference>
<keyword evidence="7" id="KW-0963">Cytoplasm</keyword>
<keyword evidence="4 7" id="KW-0369">Histidine metabolism</keyword>
<feature type="binding site" evidence="7">
    <location>
        <position position="326"/>
    </location>
    <ligand>
        <name>Zn(2+)</name>
        <dbReference type="ChEBI" id="CHEBI:29105"/>
    </ligand>
</feature>
<feature type="binding site" evidence="7">
    <location>
        <position position="186"/>
    </location>
    <ligand>
        <name>4-imidazolone-5-propanoate</name>
        <dbReference type="ChEBI" id="CHEBI:77893"/>
    </ligand>
</feature>
<dbReference type="GO" id="GO:0005737">
    <property type="term" value="C:cytoplasm"/>
    <property type="evidence" value="ECO:0007669"/>
    <property type="project" value="UniProtKB-SubCell"/>
</dbReference>
<proteinExistence type="inferred from homology"/>
<evidence type="ECO:0000256" key="4">
    <source>
        <dbReference type="ARBA" id="ARBA00022808"/>
    </source>
</evidence>
<feature type="binding site" evidence="7">
    <location>
        <position position="252"/>
    </location>
    <ligand>
        <name>Zn(2+)</name>
        <dbReference type="ChEBI" id="CHEBI:29105"/>
    </ligand>
</feature>
<dbReference type="InterPro" id="IPR032466">
    <property type="entry name" value="Metal_Hydrolase"/>
</dbReference>
<dbReference type="InterPro" id="IPR006680">
    <property type="entry name" value="Amidohydro-rel"/>
</dbReference>
<feature type="binding site" evidence="7">
    <location>
        <position position="330"/>
    </location>
    <ligand>
        <name>N-formimidoyl-L-glutamate</name>
        <dbReference type="ChEBI" id="CHEBI:58928"/>
    </ligand>
</feature>
<comment type="catalytic activity">
    <reaction evidence="7">
        <text>4-imidazolone-5-propanoate + H2O = N-formimidoyl-L-glutamate</text>
        <dbReference type="Rhea" id="RHEA:23660"/>
        <dbReference type="ChEBI" id="CHEBI:15377"/>
        <dbReference type="ChEBI" id="CHEBI:58928"/>
        <dbReference type="ChEBI" id="CHEBI:77893"/>
        <dbReference type="EC" id="3.5.2.7"/>
    </reaction>
</comment>
<feature type="binding site" evidence="7">
    <location>
        <position position="90"/>
    </location>
    <ligand>
        <name>4-imidazolone-5-propanoate</name>
        <dbReference type="ChEBI" id="CHEBI:77893"/>
    </ligand>
</feature>
<feature type="domain" description="Amidohydrolase-related" evidence="8">
    <location>
        <begin position="73"/>
        <end position="405"/>
    </location>
</feature>
<dbReference type="RefSeq" id="WP_256182402.1">
    <property type="nucleotide sequence ID" value="NZ_JANFYT010000051.1"/>
</dbReference>
<feature type="binding site" evidence="7">
    <location>
        <position position="326"/>
    </location>
    <ligand>
        <name>Fe(3+)</name>
        <dbReference type="ChEBI" id="CHEBI:29034"/>
    </ligand>
</feature>
<feature type="binding site" evidence="7">
    <location>
        <position position="328"/>
    </location>
    <ligand>
        <name>N-formimidoyl-L-glutamate</name>
        <dbReference type="ChEBI" id="CHEBI:58928"/>
    </ligand>
</feature>
<dbReference type="Proteomes" id="UP001205919">
    <property type="component" value="Unassembled WGS sequence"/>
</dbReference>
<evidence type="ECO:0000256" key="7">
    <source>
        <dbReference type="HAMAP-Rule" id="MF_00372"/>
    </source>
</evidence>
<comment type="similarity">
    <text evidence="7">Belongs to the metallo-dependent hydrolases superfamily. HutI family.</text>
</comment>
<dbReference type="AlphaFoldDB" id="A0AAW5K728"/>
<dbReference type="CDD" id="cd01296">
    <property type="entry name" value="Imidazolone-5PH"/>
    <property type="match status" value="1"/>
</dbReference>
<sequence>MSRKLFRNAHIFTPIDEGKPLAGAGQGKITELNDGAMLVRDGVIEKIGTDPSVTEGLAPDDVNEEYDLCGACVIPGFVDPHTHICFAKRREDEFGKRLAGLPYLEILKQGGGILSSVNAVKEISEEDLFLRTYDMVMKALSKGTTTIEIKSGYGLETELELKMLRVIGRIARETPLDVIATFMGAHAVPDSYKSRSDEFVDEILIKEMLPRVREQGTAEFCDVFCEEGVFSAEQSRRLLKAATAMGFGTKIHADEVNDLGGAALAAELGTTSAELLLAASEKNLRAMGRAGSIAVLLPATAYSLKKPYANGRDIVDWGVPVAIATDCNPGSCFCESVPFVFGLSVMKMNMTVNEALTASTLNAAYAVNRAKRLGSLEVGKQADFLVLDGETPVTLAYHAGSSSVSGVYKSAARVR</sequence>
<dbReference type="GO" id="GO:0019556">
    <property type="term" value="P:L-histidine catabolic process to glutamate and formamide"/>
    <property type="evidence" value="ECO:0007669"/>
    <property type="project" value="UniProtKB-UniRule"/>
</dbReference>
<comment type="caution">
    <text evidence="9">The sequence shown here is derived from an EMBL/GenBank/DDBJ whole genome shotgun (WGS) entry which is preliminary data.</text>
</comment>
<dbReference type="GO" id="GO:0008270">
    <property type="term" value="F:zinc ion binding"/>
    <property type="evidence" value="ECO:0007669"/>
    <property type="project" value="UniProtKB-UniRule"/>
</dbReference>
<feature type="binding site" evidence="7">
    <location>
        <position position="153"/>
    </location>
    <ligand>
        <name>4-imidazolone-5-propanoate</name>
        <dbReference type="ChEBI" id="CHEBI:77893"/>
    </ligand>
</feature>
<dbReference type="EC" id="3.5.2.7" evidence="1 7"/>
<dbReference type="FunFam" id="3.20.20.140:FF:000007">
    <property type="entry name" value="Imidazolonepropionase"/>
    <property type="match status" value="1"/>
</dbReference>
<evidence type="ECO:0000256" key="1">
    <source>
        <dbReference type="ARBA" id="ARBA00012864"/>
    </source>
</evidence>
<dbReference type="Pfam" id="PF01979">
    <property type="entry name" value="Amidohydro_1"/>
    <property type="match status" value="1"/>
</dbReference>
<evidence type="ECO:0000313" key="9">
    <source>
        <dbReference type="EMBL" id="MCQ4815679.1"/>
    </source>
</evidence>
<keyword evidence="10" id="KW-1185">Reference proteome</keyword>
<dbReference type="PANTHER" id="PTHR42752:SF1">
    <property type="entry name" value="IMIDAZOLONEPROPIONASE-RELATED"/>
    <property type="match status" value="1"/>
</dbReference>
<dbReference type="Gene3D" id="2.30.40.10">
    <property type="entry name" value="Urease, subunit C, domain 1"/>
    <property type="match status" value="1"/>
</dbReference>
<organism evidence="9 10">
    <name type="scientific">Cloacibacillus evryensis</name>
    <dbReference type="NCBI Taxonomy" id="508460"/>
    <lineage>
        <taxon>Bacteria</taxon>
        <taxon>Thermotogati</taxon>
        <taxon>Synergistota</taxon>
        <taxon>Synergistia</taxon>
        <taxon>Synergistales</taxon>
        <taxon>Synergistaceae</taxon>
        <taxon>Cloacibacillus</taxon>
    </lineage>
</organism>
<comment type="cofactor">
    <cofactor evidence="7">
        <name>Zn(2+)</name>
        <dbReference type="ChEBI" id="CHEBI:29105"/>
    </cofactor>
    <cofactor evidence="7">
        <name>Fe(3+)</name>
        <dbReference type="ChEBI" id="CHEBI:29034"/>
    </cofactor>
    <text evidence="7">Binds 1 zinc or iron ion per subunit.</text>
</comment>
<evidence type="ECO:0000256" key="3">
    <source>
        <dbReference type="ARBA" id="ARBA00022801"/>
    </source>
</evidence>
<comment type="pathway">
    <text evidence="7">Amino-acid degradation; L-histidine degradation into L-glutamate; N-formimidoyl-L-glutamate from L-histidine: step 3/3.</text>
</comment>
<evidence type="ECO:0000256" key="5">
    <source>
        <dbReference type="ARBA" id="ARBA00022833"/>
    </source>
</evidence>
<gene>
    <name evidence="7 9" type="primary">hutI</name>
    <name evidence="9" type="ORF">NE630_14685</name>
</gene>
<feature type="binding site" evidence="7">
    <location>
        <position position="83"/>
    </location>
    <ligand>
        <name>Fe(3+)</name>
        <dbReference type="ChEBI" id="CHEBI:29034"/>
    </ligand>
</feature>
<dbReference type="NCBIfam" id="TIGR01224">
    <property type="entry name" value="hutI"/>
    <property type="match status" value="1"/>
</dbReference>
<keyword evidence="2 7" id="KW-0479">Metal-binding</keyword>
<keyword evidence="6 7" id="KW-0408">Iron</keyword>
<dbReference type="Gene3D" id="3.20.20.140">
    <property type="entry name" value="Metal-dependent hydrolases"/>
    <property type="match status" value="1"/>
</dbReference>
<dbReference type="GO" id="GO:0050480">
    <property type="term" value="F:imidazolonepropionase activity"/>
    <property type="evidence" value="ECO:0007669"/>
    <property type="project" value="UniProtKB-UniRule"/>
</dbReference>
<feature type="binding site" evidence="7">
    <location>
        <position position="255"/>
    </location>
    <ligand>
        <name>4-imidazolone-5-propanoate</name>
        <dbReference type="ChEBI" id="CHEBI:77893"/>
    </ligand>
</feature>
<evidence type="ECO:0000313" key="10">
    <source>
        <dbReference type="Proteomes" id="UP001205919"/>
    </source>
</evidence>
<dbReference type="InterPro" id="IPR011059">
    <property type="entry name" value="Metal-dep_hydrolase_composite"/>
</dbReference>
<evidence type="ECO:0000256" key="6">
    <source>
        <dbReference type="ARBA" id="ARBA00023004"/>
    </source>
</evidence>
<feature type="binding site" evidence="7">
    <location>
        <position position="153"/>
    </location>
    <ligand>
        <name>N-formimidoyl-L-glutamate</name>
        <dbReference type="ChEBI" id="CHEBI:58928"/>
    </ligand>
</feature>
<dbReference type="HAMAP" id="MF_00372">
    <property type="entry name" value="HutI"/>
    <property type="match status" value="1"/>
</dbReference>
<feature type="binding site" evidence="7">
    <location>
        <position position="252"/>
    </location>
    <ligand>
        <name>Fe(3+)</name>
        <dbReference type="ChEBI" id="CHEBI:29034"/>
    </ligand>
</feature>
<dbReference type="PANTHER" id="PTHR42752">
    <property type="entry name" value="IMIDAZOLONEPROPIONASE"/>
    <property type="match status" value="1"/>
</dbReference>
<feature type="binding site" evidence="7">
    <location>
        <position position="83"/>
    </location>
    <ligand>
        <name>Zn(2+)</name>
        <dbReference type="ChEBI" id="CHEBI:29105"/>
    </ligand>
</feature>
<feature type="binding site" evidence="7">
    <location>
        <position position="331"/>
    </location>
    <ligand>
        <name>4-imidazolone-5-propanoate</name>
        <dbReference type="ChEBI" id="CHEBI:77893"/>
    </ligand>
</feature>
<feature type="binding site" evidence="7">
    <location>
        <position position="81"/>
    </location>
    <ligand>
        <name>Fe(3+)</name>
        <dbReference type="ChEBI" id="CHEBI:29034"/>
    </ligand>
</feature>
<protein>
    <recommendedName>
        <fullName evidence="1 7">Imidazolonepropionase</fullName>
        <ecNumber evidence="1 7">3.5.2.7</ecNumber>
    </recommendedName>
    <alternativeName>
        <fullName evidence="7">Imidazolone-5-propionate hydrolase</fullName>
    </alternativeName>
</protein>
<evidence type="ECO:0000259" key="8">
    <source>
        <dbReference type="Pfam" id="PF01979"/>
    </source>
</evidence>